<accession>A0AAW8DVK7</accession>
<dbReference type="Proteomes" id="UP001244295">
    <property type="component" value="Unassembled WGS sequence"/>
</dbReference>
<evidence type="ECO:0000256" key="1">
    <source>
        <dbReference type="SAM" id="MobiDB-lite"/>
    </source>
</evidence>
<evidence type="ECO:0000313" key="3">
    <source>
        <dbReference type="EMBL" id="MDP9923339.1"/>
    </source>
</evidence>
<dbReference type="EMBL" id="JAUSRR010000004">
    <property type="protein sequence ID" value="MDP9923339.1"/>
    <property type="molecule type" value="Genomic_DNA"/>
</dbReference>
<reference evidence="3" key="1">
    <citation type="submission" date="2023-07" db="EMBL/GenBank/DDBJ databases">
        <title>Sorghum-associated microbial communities from plants grown in Nebraska, USA.</title>
        <authorList>
            <person name="Schachtman D."/>
        </authorList>
    </citation>
    <scope>NUCLEOTIDE SEQUENCE</scope>
    <source>
        <strain evidence="3">DS2795</strain>
    </source>
</reference>
<keyword evidence="2" id="KW-0812">Transmembrane</keyword>
<feature type="compositionally biased region" description="Basic residues" evidence="1">
    <location>
        <begin position="134"/>
        <end position="145"/>
    </location>
</feature>
<dbReference type="RefSeq" id="WP_307583814.1">
    <property type="nucleotide sequence ID" value="NZ_JAUSRQ010000004.1"/>
</dbReference>
<feature type="transmembrane region" description="Helical" evidence="2">
    <location>
        <begin position="44"/>
        <end position="65"/>
    </location>
</feature>
<feature type="transmembrane region" description="Helical" evidence="2">
    <location>
        <begin position="85"/>
        <end position="108"/>
    </location>
</feature>
<feature type="region of interest" description="Disordered" evidence="1">
    <location>
        <begin position="122"/>
        <end position="166"/>
    </location>
</feature>
<protein>
    <submittedName>
        <fullName evidence="3">Uncharacterized protein</fullName>
    </submittedName>
</protein>
<keyword evidence="2" id="KW-1133">Transmembrane helix</keyword>
<sequence>MHLLSDATIFTEVRFWGLVLCSLVLPAAIFVTLFVRREFSKTTVLAFGLLLIALAGADIFLLRALARLAQATPSLADDLVFSSELSIALYIFPAAFGTIGLNMVSHVLMHYLKQKEARFEAHRQTSPSALQGRRGSRVLRHRRAASRMPPRSGSRTAVARRPSSDR</sequence>
<feature type="transmembrane region" description="Helical" evidence="2">
    <location>
        <begin position="15"/>
        <end position="35"/>
    </location>
</feature>
<keyword evidence="2" id="KW-0472">Membrane</keyword>
<proteinExistence type="predicted"/>
<comment type="caution">
    <text evidence="3">The sequence shown here is derived from an EMBL/GenBank/DDBJ whole genome shotgun (WGS) entry which is preliminary data.</text>
</comment>
<name>A0AAW8DVK7_9BURK</name>
<evidence type="ECO:0000313" key="4">
    <source>
        <dbReference type="Proteomes" id="UP001244295"/>
    </source>
</evidence>
<evidence type="ECO:0000256" key="2">
    <source>
        <dbReference type="SAM" id="Phobius"/>
    </source>
</evidence>
<gene>
    <name evidence="3" type="ORF">J2W25_002362</name>
</gene>
<dbReference type="AlphaFoldDB" id="A0AAW8DVK7"/>
<organism evidence="3 4">
    <name type="scientific">Variovorax boronicumulans</name>
    <dbReference type="NCBI Taxonomy" id="436515"/>
    <lineage>
        <taxon>Bacteria</taxon>
        <taxon>Pseudomonadati</taxon>
        <taxon>Pseudomonadota</taxon>
        <taxon>Betaproteobacteria</taxon>
        <taxon>Burkholderiales</taxon>
        <taxon>Comamonadaceae</taxon>
        <taxon>Variovorax</taxon>
    </lineage>
</organism>